<keyword evidence="1" id="KW-1133">Transmembrane helix</keyword>
<dbReference type="OrthoDB" id="9804637at2"/>
<reference evidence="2 3" key="1">
    <citation type="submission" date="2019-12" db="EMBL/GenBank/DDBJ databases">
        <title>Litoreibacter badius sp. nov., a novel bacteriochlorophyll a-containing bacterium in the genus Litoreibacter.</title>
        <authorList>
            <person name="Kanamuro M."/>
            <person name="Takabe Y."/>
            <person name="Mori K."/>
            <person name="Takaichi S."/>
            <person name="Hanada S."/>
        </authorList>
    </citation>
    <scope>NUCLEOTIDE SEQUENCE [LARGE SCALE GENOMIC DNA]</scope>
    <source>
        <strain evidence="2 3">K6</strain>
    </source>
</reference>
<dbReference type="InterPro" id="IPR009935">
    <property type="entry name" value="DUF1467"/>
</dbReference>
<feature type="transmembrane region" description="Helical" evidence="1">
    <location>
        <begin position="6"/>
        <end position="24"/>
    </location>
</feature>
<dbReference type="Pfam" id="PF07330">
    <property type="entry name" value="DUF1467"/>
    <property type="match status" value="1"/>
</dbReference>
<dbReference type="RefSeq" id="WP_159804285.1">
    <property type="nucleotide sequence ID" value="NZ_BLJE01000001.1"/>
</dbReference>
<proteinExistence type="predicted"/>
<protein>
    <submittedName>
        <fullName evidence="2">Uncharacterized protein</fullName>
    </submittedName>
</protein>
<organism evidence="2 3">
    <name type="scientific">Litoreibacter roseus</name>
    <dbReference type="NCBI Taxonomy" id="2601869"/>
    <lineage>
        <taxon>Bacteria</taxon>
        <taxon>Pseudomonadati</taxon>
        <taxon>Pseudomonadota</taxon>
        <taxon>Alphaproteobacteria</taxon>
        <taxon>Rhodobacterales</taxon>
        <taxon>Roseobacteraceae</taxon>
        <taxon>Litoreibacter</taxon>
    </lineage>
</organism>
<dbReference type="Proteomes" id="UP000436822">
    <property type="component" value="Unassembled WGS sequence"/>
</dbReference>
<keyword evidence="3" id="KW-1185">Reference proteome</keyword>
<sequence length="91" mass="10104">MQITSALVVFAVIWFLTLFCVLPLRMKSQGDMGQVEPGTPASAPADPQMGRKFRITTIVAFLIWVPVCLAIVYGWLSVDTINLYDWANPSD</sequence>
<gene>
    <name evidence="2" type="ORF">KIN_04160</name>
</gene>
<feature type="transmembrane region" description="Helical" evidence="1">
    <location>
        <begin position="55"/>
        <end position="76"/>
    </location>
</feature>
<evidence type="ECO:0000256" key="1">
    <source>
        <dbReference type="SAM" id="Phobius"/>
    </source>
</evidence>
<comment type="caution">
    <text evidence="2">The sequence shown here is derived from an EMBL/GenBank/DDBJ whole genome shotgun (WGS) entry which is preliminary data.</text>
</comment>
<name>A0A6N6JDR5_9RHOB</name>
<evidence type="ECO:0000313" key="3">
    <source>
        <dbReference type="Proteomes" id="UP000436822"/>
    </source>
</evidence>
<evidence type="ECO:0000313" key="2">
    <source>
        <dbReference type="EMBL" id="GFE63342.1"/>
    </source>
</evidence>
<keyword evidence="1" id="KW-0472">Membrane</keyword>
<accession>A0A6N6JDR5</accession>
<dbReference type="AlphaFoldDB" id="A0A6N6JDR5"/>
<dbReference type="EMBL" id="BLJE01000001">
    <property type="protein sequence ID" value="GFE63342.1"/>
    <property type="molecule type" value="Genomic_DNA"/>
</dbReference>
<keyword evidence="1" id="KW-0812">Transmembrane</keyword>